<dbReference type="PROSITE" id="PS50110">
    <property type="entry name" value="RESPONSE_REGULATORY"/>
    <property type="match status" value="1"/>
</dbReference>
<proteinExistence type="predicted"/>
<name>A0A0K1P882_9BACT</name>
<keyword evidence="3 4" id="KW-0597">Phosphoprotein</keyword>
<protein>
    <recommendedName>
        <fullName evidence="2">histidine kinase</fullName>
        <ecNumber evidence="2">2.7.13.3</ecNumber>
    </recommendedName>
</protein>
<evidence type="ECO:0000259" key="8">
    <source>
        <dbReference type="PROSITE" id="PS50112"/>
    </source>
</evidence>
<dbReference type="Pfam" id="PF02518">
    <property type="entry name" value="HATPase_c"/>
    <property type="match status" value="1"/>
</dbReference>
<feature type="domain" description="Histidine kinase" evidence="6">
    <location>
        <begin position="318"/>
        <end position="520"/>
    </location>
</feature>
<keyword evidence="11" id="KW-1185">Reference proteome</keyword>
<dbReference type="Gene3D" id="1.10.287.130">
    <property type="match status" value="1"/>
</dbReference>
<dbReference type="CDD" id="cd00156">
    <property type="entry name" value="REC"/>
    <property type="match status" value="1"/>
</dbReference>
<organism evidence="10 11">
    <name type="scientific">Vulgatibacter incomptus</name>
    <dbReference type="NCBI Taxonomy" id="1391653"/>
    <lineage>
        <taxon>Bacteria</taxon>
        <taxon>Pseudomonadati</taxon>
        <taxon>Myxococcota</taxon>
        <taxon>Myxococcia</taxon>
        <taxon>Myxococcales</taxon>
        <taxon>Cystobacterineae</taxon>
        <taxon>Vulgatibacteraceae</taxon>
        <taxon>Vulgatibacter</taxon>
    </lineage>
</organism>
<dbReference type="CDD" id="cd00130">
    <property type="entry name" value="PAS"/>
    <property type="match status" value="1"/>
</dbReference>
<dbReference type="Gene3D" id="3.30.565.10">
    <property type="entry name" value="Histidine kinase-like ATPase, C-terminal domain"/>
    <property type="match status" value="1"/>
</dbReference>
<evidence type="ECO:0000259" key="6">
    <source>
        <dbReference type="PROSITE" id="PS50109"/>
    </source>
</evidence>
<dbReference type="InterPro" id="IPR005467">
    <property type="entry name" value="His_kinase_dom"/>
</dbReference>
<evidence type="ECO:0000256" key="3">
    <source>
        <dbReference type="ARBA" id="ARBA00022553"/>
    </source>
</evidence>
<accession>A0A0K1P882</accession>
<evidence type="ECO:0000256" key="2">
    <source>
        <dbReference type="ARBA" id="ARBA00012438"/>
    </source>
</evidence>
<dbReference type="GO" id="GO:0000155">
    <property type="term" value="F:phosphorelay sensor kinase activity"/>
    <property type="evidence" value="ECO:0007669"/>
    <property type="project" value="InterPro"/>
</dbReference>
<keyword evidence="10" id="KW-0808">Transferase</keyword>
<evidence type="ECO:0000259" key="7">
    <source>
        <dbReference type="PROSITE" id="PS50110"/>
    </source>
</evidence>
<dbReference type="InterPro" id="IPR036890">
    <property type="entry name" value="HATPase_C_sf"/>
</dbReference>
<dbReference type="InterPro" id="IPR013656">
    <property type="entry name" value="PAS_4"/>
</dbReference>
<dbReference type="InterPro" id="IPR003661">
    <property type="entry name" value="HisK_dim/P_dom"/>
</dbReference>
<feature type="domain" description="PAC" evidence="9">
    <location>
        <begin position="238"/>
        <end position="291"/>
    </location>
</feature>
<dbReference type="InterPro" id="IPR000014">
    <property type="entry name" value="PAS"/>
</dbReference>
<dbReference type="SUPFAM" id="SSF52172">
    <property type="entry name" value="CheY-like"/>
    <property type="match status" value="1"/>
</dbReference>
<dbReference type="InterPro" id="IPR003594">
    <property type="entry name" value="HATPase_dom"/>
</dbReference>
<evidence type="ECO:0000256" key="1">
    <source>
        <dbReference type="ARBA" id="ARBA00000085"/>
    </source>
</evidence>
<comment type="catalytic activity">
    <reaction evidence="1">
        <text>ATP + protein L-histidine = ADP + protein N-phospho-L-histidine.</text>
        <dbReference type="EC" id="2.7.13.3"/>
    </reaction>
</comment>
<dbReference type="GO" id="GO:0008168">
    <property type="term" value="F:methyltransferase activity"/>
    <property type="evidence" value="ECO:0007669"/>
    <property type="project" value="UniProtKB-KW"/>
</dbReference>
<dbReference type="Gene3D" id="3.30.450.20">
    <property type="entry name" value="PAS domain"/>
    <property type="match status" value="1"/>
</dbReference>
<reference evidence="10 11" key="1">
    <citation type="submission" date="2015-08" db="EMBL/GenBank/DDBJ databases">
        <authorList>
            <person name="Babu N.S."/>
            <person name="Beckwith C.J."/>
            <person name="Beseler K.G."/>
            <person name="Brison A."/>
            <person name="Carone J.V."/>
            <person name="Caskin T.P."/>
            <person name="Diamond M."/>
            <person name="Durham M.E."/>
            <person name="Foxe J.M."/>
            <person name="Go M."/>
            <person name="Henderson B.A."/>
            <person name="Jones I.B."/>
            <person name="McGettigan J.A."/>
            <person name="Micheletti S.J."/>
            <person name="Nasrallah M.E."/>
            <person name="Ortiz D."/>
            <person name="Piller C.R."/>
            <person name="Privatt S.R."/>
            <person name="Schneider S.L."/>
            <person name="Sharp S."/>
            <person name="Smith T.C."/>
            <person name="Stanton J.D."/>
            <person name="Ullery H.E."/>
            <person name="Wilson R.J."/>
            <person name="Serrano M.G."/>
            <person name="Buck G."/>
            <person name="Lee V."/>
            <person name="Wang Y."/>
            <person name="Carvalho R."/>
            <person name="Voegtly L."/>
            <person name="Shi R."/>
            <person name="Duckworth R."/>
            <person name="Johnson A."/>
            <person name="Loviza R."/>
            <person name="Walstead R."/>
            <person name="Shah Z."/>
            <person name="Kiflezghi M."/>
            <person name="Wade K."/>
            <person name="Ball S.L."/>
            <person name="Bradley K.W."/>
            <person name="Asai D.J."/>
            <person name="Bowman C.A."/>
            <person name="Russell D.A."/>
            <person name="Pope W.H."/>
            <person name="Jacobs-Sera D."/>
            <person name="Hendrix R.W."/>
            <person name="Hatfull G.F."/>
        </authorList>
    </citation>
    <scope>NUCLEOTIDE SEQUENCE [LARGE SCALE GENOMIC DNA]</scope>
    <source>
        <strain evidence="10 11">DSM 27710</strain>
    </source>
</reference>
<dbReference type="Pfam" id="PF00072">
    <property type="entry name" value="Response_reg"/>
    <property type="match status" value="1"/>
</dbReference>
<dbReference type="InterPro" id="IPR035965">
    <property type="entry name" value="PAS-like_dom_sf"/>
</dbReference>
<dbReference type="PANTHER" id="PTHR43547:SF2">
    <property type="entry name" value="HYBRID SIGNAL TRANSDUCTION HISTIDINE KINASE C"/>
    <property type="match status" value="1"/>
</dbReference>
<dbReference type="SMART" id="SM00448">
    <property type="entry name" value="REC"/>
    <property type="match status" value="1"/>
</dbReference>
<feature type="modified residue" description="4-aspartylphosphate" evidence="4">
    <location>
        <position position="594"/>
    </location>
</feature>
<dbReference type="Proteomes" id="UP000055590">
    <property type="component" value="Chromosome"/>
</dbReference>
<dbReference type="PROSITE" id="PS50109">
    <property type="entry name" value="HIS_KIN"/>
    <property type="match status" value="1"/>
</dbReference>
<sequence>MLPGEGQLDRAEQTLVDFLREEAERIARFAARFVTEDLPVGGTGTRRRLRITYQAQVEELARHLELYGSEAPVLYGESQRRHAARHVSQGVSMSNTLEERAKLHRGIIEVWELRHGPLPSKVAQLLAATLSETLAQAADVYLAFQRSEGAAFQEAALLETIVGHLDEAILVVERDGLVSYATPVLEELLGYAPRLFVGVHLDKISGLIEKLNFRDPSGAEIDPDDVPHQVVLRTLKPSALDAVLVRRADGSDAVVEIHAAPVFDEDGDLRGAVETIRDRTESFRQTRALEASFRERREMHARLLERTRLEAVGSLAKSAAHALNNELNVITLRLRRLQDVPDASEEAESIERSVREIAALVGRLQEFAAVPTRGEPVPLDAGRVLAEALAMVRPEFDGRQVDVAAEIGELGTVVGDEETLLTLLTAVLAGARDATPTGGTVELEATRDEEGALIRVIEHGPELTEEDVAKLFEPLAAGVEERALSLSAGRDAVMDWGGSLEVHAEPDVGNVFEIRLPSPPPKEEEEEAPPAPAPAARPAAHAAHRVLVVDDDPDNAAMLADLVEGANAEAVTAGTGEEALEKAASEHPDAALVDLLLPDMKGWDVVRSLRKIDSELRIAVVSGLTVGKQEKERGLADDVFRKPIDTDDVLHFLGL</sequence>
<dbReference type="KEGG" id="vin:AKJ08_0107"/>
<dbReference type="GO" id="GO:0032259">
    <property type="term" value="P:methylation"/>
    <property type="evidence" value="ECO:0007669"/>
    <property type="project" value="UniProtKB-KW"/>
</dbReference>
<dbReference type="InterPro" id="IPR000700">
    <property type="entry name" value="PAS-assoc_C"/>
</dbReference>
<dbReference type="Pfam" id="PF08448">
    <property type="entry name" value="PAS_4"/>
    <property type="match status" value="1"/>
</dbReference>
<feature type="domain" description="PAS" evidence="8">
    <location>
        <begin position="154"/>
        <end position="198"/>
    </location>
</feature>
<dbReference type="Gene3D" id="3.40.50.2300">
    <property type="match status" value="1"/>
</dbReference>
<dbReference type="SUPFAM" id="SSF55785">
    <property type="entry name" value="PYP-like sensor domain (PAS domain)"/>
    <property type="match status" value="1"/>
</dbReference>
<dbReference type="PROSITE" id="PS50112">
    <property type="entry name" value="PAS"/>
    <property type="match status" value="1"/>
</dbReference>
<dbReference type="PANTHER" id="PTHR43547">
    <property type="entry name" value="TWO-COMPONENT HISTIDINE KINASE"/>
    <property type="match status" value="1"/>
</dbReference>
<dbReference type="SUPFAM" id="SSF55874">
    <property type="entry name" value="ATPase domain of HSP90 chaperone/DNA topoisomerase II/histidine kinase"/>
    <property type="match status" value="1"/>
</dbReference>
<evidence type="ECO:0000313" key="10">
    <source>
        <dbReference type="EMBL" id="AKU89720.1"/>
    </source>
</evidence>
<dbReference type="InterPro" id="IPR001789">
    <property type="entry name" value="Sig_transdc_resp-reg_receiver"/>
</dbReference>
<dbReference type="SMART" id="SM00387">
    <property type="entry name" value="HATPase_c"/>
    <property type="match status" value="1"/>
</dbReference>
<feature type="domain" description="Response regulatory" evidence="7">
    <location>
        <begin position="545"/>
        <end position="655"/>
    </location>
</feature>
<dbReference type="EC" id="2.7.13.3" evidence="2"/>
<dbReference type="OrthoDB" id="5481592at2"/>
<gene>
    <name evidence="10" type="ORF">AKJ08_0107</name>
</gene>
<evidence type="ECO:0000256" key="5">
    <source>
        <dbReference type="SAM" id="MobiDB-lite"/>
    </source>
</evidence>
<dbReference type="AlphaFoldDB" id="A0A0K1P882"/>
<feature type="region of interest" description="Disordered" evidence="5">
    <location>
        <begin position="515"/>
        <end position="539"/>
    </location>
</feature>
<dbReference type="EMBL" id="CP012332">
    <property type="protein sequence ID" value="AKU89720.1"/>
    <property type="molecule type" value="Genomic_DNA"/>
</dbReference>
<dbReference type="CDD" id="cd00082">
    <property type="entry name" value="HisKA"/>
    <property type="match status" value="1"/>
</dbReference>
<evidence type="ECO:0000259" key="9">
    <source>
        <dbReference type="PROSITE" id="PS50113"/>
    </source>
</evidence>
<evidence type="ECO:0000313" key="11">
    <source>
        <dbReference type="Proteomes" id="UP000055590"/>
    </source>
</evidence>
<keyword evidence="10" id="KW-0489">Methyltransferase</keyword>
<dbReference type="InterPro" id="IPR011006">
    <property type="entry name" value="CheY-like_superfamily"/>
</dbReference>
<dbReference type="STRING" id="1391653.AKJ08_0107"/>
<evidence type="ECO:0000256" key="4">
    <source>
        <dbReference type="PROSITE-ProRule" id="PRU00169"/>
    </source>
</evidence>
<dbReference type="RefSeq" id="WP_050724277.1">
    <property type="nucleotide sequence ID" value="NZ_CP012332.1"/>
</dbReference>
<dbReference type="PROSITE" id="PS50113">
    <property type="entry name" value="PAC"/>
    <property type="match status" value="1"/>
</dbReference>